<gene>
    <name evidence="7" type="ORF">W822_06875</name>
</gene>
<dbReference type="eggNOG" id="COG3427">
    <property type="taxonomic scope" value="Bacteria"/>
</dbReference>
<comment type="caution">
    <text evidence="7">The sequence shown here is derived from an EMBL/GenBank/DDBJ whole genome shotgun (WGS) entry which is preliminary data.</text>
</comment>
<dbReference type="InterPro" id="IPR002888">
    <property type="entry name" value="2Fe-2S-bd"/>
</dbReference>
<dbReference type="AlphaFoldDB" id="V8QUA4"/>
<keyword evidence="4" id="KW-0408">Iron</keyword>
<dbReference type="SUPFAM" id="SSF55961">
    <property type="entry name" value="Bet v1-like"/>
    <property type="match status" value="1"/>
</dbReference>
<protein>
    <submittedName>
        <fullName evidence="7">Carbon monoxide dehydrogenase</fullName>
    </submittedName>
</protein>
<dbReference type="SUPFAM" id="SSF47741">
    <property type="entry name" value="CO dehydrogenase ISP C-domain like"/>
    <property type="match status" value="1"/>
</dbReference>
<keyword evidence="8" id="KW-1185">Reference proteome</keyword>
<accession>V8QUA4</accession>
<dbReference type="OrthoDB" id="9179439at2"/>
<dbReference type="InterPro" id="IPR036010">
    <property type="entry name" value="2Fe-2S_ferredoxin-like_sf"/>
</dbReference>
<feature type="domain" description="2Fe-2S ferredoxin-type" evidence="6">
    <location>
        <begin position="2"/>
        <end position="78"/>
    </location>
</feature>
<dbReference type="Proteomes" id="UP000018733">
    <property type="component" value="Unassembled WGS sequence"/>
</dbReference>
<dbReference type="Pfam" id="PF00111">
    <property type="entry name" value="Fer2"/>
    <property type="match status" value="1"/>
</dbReference>
<keyword evidence="5" id="KW-0411">Iron-sulfur</keyword>
<dbReference type="InterPro" id="IPR010419">
    <property type="entry name" value="CO_DH_gsu"/>
</dbReference>
<reference evidence="7 8" key="1">
    <citation type="journal article" date="2014" name="Genome Announc.">
        <title>Draft Genome Sequence of Advenella kashmirensis Strain W13003, a Polycyclic Aromatic Hydrocarbon-Degrading Bacterium.</title>
        <authorList>
            <person name="Wang X."/>
            <person name="Jin D."/>
            <person name="Zhou L."/>
            <person name="Wu L."/>
            <person name="An W."/>
            <person name="Zhao L."/>
        </authorList>
    </citation>
    <scope>NUCLEOTIDE SEQUENCE [LARGE SCALE GENOMIC DNA]</scope>
    <source>
        <strain evidence="7 8">W13003</strain>
    </source>
</reference>
<keyword evidence="3" id="KW-0560">Oxidoreductase</keyword>
<dbReference type="EMBL" id="AYXT01000009">
    <property type="protein sequence ID" value="ETF02579.1"/>
    <property type="molecule type" value="Genomic_DNA"/>
</dbReference>
<dbReference type="CDD" id="cd00207">
    <property type="entry name" value="fer2"/>
    <property type="match status" value="1"/>
</dbReference>
<evidence type="ECO:0000256" key="2">
    <source>
        <dbReference type="ARBA" id="ARBA00022723"/>
    </source>
</evidence>
<dbReference type="InterPro" id="IPR023393">
    <property type="entry name" value="START-like_dom_sf"/>
</dbReference>
<proteinExistence type="predicted"/>
<dbReference type="PANTHER" id="PTHR44379:SF8">
    <property type="entry name" value="XANTHINE DEHYDROGENASE IRON-SULFUR-BINDING SUBUNIT XDHC-RELATED"/>
    <property type="match status" value="1"/>
</dbReference>
<dbReference type="InterPro" id="IPR051452">
    <property type="entry name" value="Diverse_Oxidoreductases"/>
</dbReference>
<evidence type="ECO:0000256" key="5">
    <source>
        <dbReference type="ARBA" id="ARBA00023014"/>
    </source>
</evidence>
<evidence type="ECO:0000256" key="1">
    <source>
        <dbReference type="ARBA" id="ARBA00022714"/>
    </source>
</evidence>
<dbReference type="PANTHER" id="PTHR44379">
    <property type="entry name" value="OXIDOREDUCTASE WITH IRON-SULFUR SUBUNIT"/>
    <property type="match status" value="1"/>
</dbReference>
<dbReference type="InterPro" id="IPR036884">
    <property type="entry name" value="2Fe-2S-bd_dom_sf"/>
</dbReference>
<dbReference type="FunFam" id="3.10.20.30:FF:000020">
    <property type="entry name" value="Xanthine dehydrogenase iron-sulfur subunit"/>
    <property type="match status" value="1"/>
</dbReference>
<dbReference type="InterPro" id="IPR012675">
    <property type="entry name" value="Beta-grasp_dom_sf"/>
</dbReference>
<dbReference type="InterPro" id="IPR001041">
    <property type="entry name" value="2Fe-2S_ferredoxin-type"/>
</dbReference>
<sequence length="399" mass="43235">MSELALEVNGKPVRSDVTPRTHLGDFLRDSLRQTGTNLSCEHGVCGSCTVLVDDKPVRSCITFAVACEGKRVTTIEGYDDDVVMRMLRGAFNEFHALQCGFCTPGMLATSRDIVLRLPDADEERVRIELSGNICRCTGYQGITGAVMSVLNTLRAQPDDEVEALRAALRQNAPREFPVFTDFAPFSAEKPLNEAVPVATEFAPAGKARTAAKDGKGTAVESGFDVKLPAGQVWTFMTDLKAVAGCLPGAVIEEQDGDRVTGKIAIKFGPMAAAFRGNATLDRNDSERTATLRGEGVDSLSNSRAKGDVTYAIEATGENQSRVNVSLAYSLQGPLAQFSRSGLVQDFVKRMIADFGRNVEFRLLNPDADASQIPQSQISPFKLMLSVLWDRVRRLFGSRG</sequence>
<dbReference type="InterPro" id="IPR006058">
    <property type="entry name" value="2Fe2S_fd_BS"/>
</dbReference>
<dbReference type="Gene3D" id="1.10.150.120">
    <property type="entry name" value="[2Fe-2S]-binding domain"/>
    <property type="match status" value="1"/>
</dbReference>
<dbReference type="HOGENOM" id="CLU_731168_0_0_4"/>
<dbReference type="SUPFAM" id="SSF54292">
    <property type="entry name" value="2Fe-2S ferredoxin-like"/>
    <property type="match status" value="1"/>
</dbReference>
<dbReference type="PATRIC" id="fig|1424334.3.peg.1372"/>
<dbReference type="Pfam" id="PF06240">
    <property type="entry name" value="COXG"/>
    <property type="match status" value="1"/>
</dbReference>
<evidence type="ECO:0000313" key="7">
    <source>
        <dbReference type="EMBL" id="ETF02579.1"/>
    </source>
</evidence>
<name>V8QUA4_9BURK</name>
<dbReference type="GO" id="GO:0016491">
    <property type="term" value="F:oxidoreductase activity"/>
    <property type="evidence" value="ECO:0007669"/>
    <property type="project" value="UniProtKB-KW"/>
</dbReference>
<dbReference type="Pfam" id="PF01799">
    <property type="entry name" value="Fer2_2"/>
    <property type="match status" value="1"/>
</dbReference>
<dbReference type="GO" id="GO:0051537">
    <property type="term" value="F:2 iron, 2 sulfur cluster binding"/>
    <property type="evidence" value="ECO:0007669"/>
    <property type="project" value="UniProtKB-KW"/>
</dbReference>
<evidence type="ECO:0000313" key="8">
    <source>
        <dbReference type="Proteomes" id="UP000018733"/>
    </source>
</evidence>
<dbReference type="RefSeq" id="WP_024004359.1">
    <property type="nucleotide sequence ID" value="NZ_KI650979.1"/>
</dbReference>
<dbReference type="PROSITE" id="PS51085">
    <property type="entry name" value="2FE2S_FER_2"/>
    <property type="match status" value="1"/>
</dbReference>
<keyword evidence="1" id="KW-0001">2Fe-2S</keyword>
<organism evidence="7 8">
    <name type="scientific">Advenella kashmirensis W13003</name>
    <dbReference type="NCBI Taxonomy" id="1424334"/>
    <lineage>
        <taxon>Bacteria</taxon>
        <taxon>Pseudomonadati</taxon>
        <taxon>Pseudomonadota</taxon>
        <taxon>Betaproteobacteria</taxon>
        <taxon>Burkholderiales</taxon>
        <taxon>Alcaligenaceae</taxon>
    </lineage>
</organism>
<dbReference type="Gene3D" id="3.30.530.20">
    <property type="match status" value="1"/>
</dbReference>
<evidence type="ECO:0000256" key="3">
    <source>
        <dbReference type="ARBA" id="ARBA00023002"/>
    </source>
</evidence>
<keyword evidence="2" id="KW-0479">Metal-binding</keyword>
<dbReference type="Gene3D" id="3.10.20.30">
    <property type="match status" value="1"/>
</dbReference>
<dbReference type="STRING" id="1424334.W822_06875"/>
<dbReference type="PROSITE" id="PS00197">
    <property type="entry name" value="2FE2S_FER_1"/>
    <property type="match status" value="1"/>
</dbReference>
<evidence type="ECO:0000259" key="6">
    <source>
        <dbReference type="PROSITE" id="PS51085"/>
    </source>
</evidence>
<evidence type="ECO:0000256" key="4">
    <source>
        <dbReference type="ARBA" id="ARBA00023004"/>
    </source>
</evidence>
<dbReference type="eggNOG" id="COG2080">
    <property type="taxonomic scope" value="Bacteria"/>
</dbReference>
<dbReference type="CDD" id="cd07823">
    <property type="entry name" value="SRPBCC_5"/>
    <property type="match status" value="1"/>
</dbReference>
<dbReference type="GO" id="GO:0046872">
    <property type="term" value="F:metal ion binding"/>
    <property type="evidence" value="ECO:0007669"/>
    <property type="project" value="UniProtKB-KW"/>
</dbReference>